<dbReference type="PANTHER" id="PTHR19303">
    <property type="entry name" value="TRANSPOSON"/>
    <property type="match status" value="1"/>
</dbReference>
<dbReference type="SMART" id="SM00674">
    <property type="entry name" value="CENPB"/>
    <property type="match status" value="1"/>
</dbReference>
<dbReference type="GO" id="GO:0003677">
    <property type="term" value="F:DNA binding"/>
    <property type="evidence" value="ECO:0007669"/>
    <property type="project" value="UniProtKB-KW"/>
</dbReference>
<evidence type="ECO:0000256" key="2">
    <source>
        <dbReference type="ARBA" id="ARBA00023125"/>
    </source>
</evidence>
<keyword evidence="2" id="KW-0238">DNA-binding</keyword>
<accession>A0A9J6GCX9</accession>
<feature type="region of interest" description="Disordered" evidence="3">
    <location>
        <begin position="55"/>
        <end position="80"/>
    </location>
</feature>
<reference evidence="5 6" key="1">
    <citation type="journal article" date="2020" name="Cell">
        <title>Large-Scale Comparative Analyses of Tick Genomes Elucidate Their Genetic Diversity and Vector Capacities.</title>
        <authorList>
            <consortium name="Tick Genome and Microbiome Consortium (TIGMIC)"/>
            <person name="Jia N."/>
            <person name="Wang J."/>
            <person name="Shi W."/>
            <person name="Du L."/>
            <person name="Sun Y."/>
            <person name="Zhan W."/>
            <person name="Jiang J.F."/>
            <person name="Wang Q."/>
            <person name="Zhang B."/>
            <person name="Ji P."/>
            <person name="Bell-Sakyi L."/>
            <person name="Cui X.M."/>
            <person name="Yuan T.T."/>
            <person name="Jiang B.G."/>
            <person name="Yang W.F."/>
            <person name="Lam T.T."/>
            <person name="Chang Q.C."/>
            <person name="Ding S.J."/>
            <person name="Wang X.J."/>
            <person name="Zhu J.G."/>
            <person name="Ruan X.D."/>
            <person name="Zhao L."/>
            <person name="Wei J.T."/>
            <person name="Ye R.Z."/>
            <person name="Que T.C."/>
            <person name="Du C.H."/>
            <person name="Zhou Y.H."/>
            <person name="Cheng J.X."/>
            <person name="Dai P.F."/>
            <person name="Guo W.B."/>
            <person name="Han X.H."/>
            <person name="Huang E.J."/>
            <person name="Li L.F."/>
            <person name="Wei W."/>
            <person name="Gao Y.C."/>
            <person name="Liu J.Z."/>
            <person name="Shao H.Z."/>
            <person name="Wang X."/>
            <person name="Wang C.C."/>
            <person name="Yang T.C."/>
            <person name="Huo Q.B."/>
            <person name="Li W."/>
            <person name="Chen H.Y."/>
            <person name="Chen S.E."/>
            <person name="Zhou L.G."/>
            <person name="Ni X.B."/>
            <person name="Tian J.H."/>
            <person name="Sheng Y."/>
            <person name="Liu T."/>
            <person name="Pan Y.S."/>
            <person name="Xia L.Y."/>
            <person name="Li J."/>
            <person name="Zhao F."/>
            <person name="Cao W.C."/>
        </authorList>
    </citation>
    <scope>NUCLEOTIDE SEQUENCE [LARGE SCALE GENOMIC DNA]</scope>
    <source>
        <strain evidence="5">HaeL-2018</strain>
    </source>
</reference>
<dbReference type="SUPFAM" id="SSF46689">
    <property type="entry name" value="Homeodomain-like"/>
    <property type="match status" value="1"/>
</dbReference>
<dbReference type="VEuPathDB" id="VectorBase:HLOH_040979"/>
<dbReference type="Proteomes" id="UP000821853">
    <property type="component" value="Chromosome 4"/>
</dbReference>
<comment type="subcellular location">
    <subcellularLocation>
        <location evidence="1">Nucleus</location>
    </subcellularLocation>
</comment>
<proteinExistence type="predicted"/>
<protein>
    <recommendedName>
        <fullName evidence="4">HTH CENPB-type domain-containing protein</fullName>
    </recommendedName>
</protein>
<dbReference type="InterPro" id="IPR004875">
    <property type="entry name" value="DDE_SF_endonuclease_dom"/>
</dbReference>
<dbReference type="InterPro" id="IPR050863">
    <property type="entry name" value="CenT-Element_Derived"/>
</dbReference>
<dbReference type="Pfam" id="PF03221">
    <property type="entry name" value="HTH_Tnp_Tc5"/>
    <property type="match status" value="1"/>
</dbReference>
<comment type="caution">
    <text evidence="5">The sequence shown here is derived from an EMBL/GenBank/DDBJ whole genome shotgun (WGS) entry which is preliminary data.</text>
</comment>
<organism evidence="5 6">
    <name type="scientific">Haemaphysalis longicornis</name>
    <name type="common">Bush tick</name>
    <dbReference type="NCBI Taxonomy" id="44386"/>
    <lineage>
        <taxon>Eukaryota</taxon>
        <taxon>Metazoa</taxon>
        <taxon>Ecdysozoa</taxon>
        <taxon>Arthropoda</taxon>
        <taxon>Chelicerata</taxon>
        <taxon>Arachnida</taxon>
        <taxon>Acari</taxon>
        <taxon>Parasitiformes</taxon>
        <taxon>Ixodida</taxon>
        <taxon>Ixodoidea</taxon>
        <taxon>Ixodidae</taxon>
        <taxon>Haemaphysalinae</taxon>
        <taxon>Haemaphysalis</taxon>
    </lineage>
</organism>
<feature type="domain" description="HTH CENPB-type" evidence="4">
    <location>
        <begin position="249"/>
        <end position="320"/>
    </location>
</feature>
<dbReference type="PANTHER" id="PTHR19303:SF73">
    <property type="entry name" value="PROTEIN PDC2"/>
    <property type="match status" value="1"/>
</dbReference>
<dbReference type="InterPro" id="IPR009057">
    <property type="entry name" value="Homeodomain-like_sf"/>
</dbReference>
<dbReference type="Pfam" id="PF03184">
    <property type="entry name" value="DDE_1"/>
    <property type="match status" value="1"/>
</dbReference>
<dbReference type="PROSITE" id="PS51253">
    <property type="entry name" value="HTH_CENPB"/>
    <property type="match status" value="1"/>
</dbReference>
<sequence>MLLPLWGARSQAGCLPNPDADVCALCHAKDPTIGHDCSPKCQPCGLDHPTASKDCRKKLRPPPPRCGSGNEPSLPNAGCNPPRVTSLIMQTTHPLTCRDPPLLHPNSVPTDNSGLEHLIHDMGERFNSRFTALDRRLHAIEEGNRQDRKKPKNRISPHAIEIANRQRTAGAAMWVDMTNVTRINSSNVGHDGLCPPLPAQERRPGELNVGELPVSWISQTSYRICHLPAVTPSRRLLREHSVAPARPGDRKRLQKATYADVWDVLLKGFVDARTRNIPISGPMTLRKARDFAFMLDFPDVCPGNGWLHRFERRHGIVFKSIVGEAASARKSKKQRCFMSYVPVRYRYNAKAWITPNLFAEWLSDFNREGQGQGRRVLFVIDNCSAPHMQAFLTARCSAGRRSTHSRLRSRRRADFERPRHHYNNDRERQARHFSEPASRAPPTTRRKRFPIVTSTCVRNSLLKAGFVDTQPGDEPDASVGQSGSDLWQRVIDSEIGGHDLGWYDFVCADENADTAEPCKDQGIVNEVLGKSDAEESDADDDETSDPAPISAPVAMGYMEDLN</sequence>
<evidence type="ECO:0000256" key="1">
    <source>
        <dbReference type="ARBA" id="ARBA00004123"/>
    </source>
</evidence>
<feature type="region of interest" description="Disordered" evidence="3">
    <location>
        <begin position="517"/>
        <end position="562"/>
    </location>
</feature>
<evidence type="ECO:0000256" key="3">
    <source>
        <dbReference type="SAM" id="MobiDB-lite"/>
    </source>
</evidence>
<dbReference type="Gene3D" id="1.10.10.60">
    <property type="entry name" value="Homeodomain-like"/>
    <property type="match status" value="1"/>
</dbReference>
<feature type="compositionally biased region" description="Basic and acidic residues" evidence="3">
    <location>
        <begin position="412"/>
        <end position="434"/>
    </location>
</feature>
<dbReference type="EMBL" id="JABSTR010000006">
    <property type="protein sequence ID" value="KAH9372939.1"/>
    <property type="molecule type" value="Genomic_DNA"/>
</dbReference>
<dbReference type="InterPro" id="IPR006600">
    <property type="entry name" value="HTH_CenpB_DNA-bd_dom"/>
</dbReference>
<dbReference type="AlphaFoldDB" id="A0A9J6GCX9"/>
<evidence type="ECO:0000313" key="6">
    <source>
        <dbReference type="Proteomes" id="UP000821853"/>
    </source>
</evidence>
<feature type="region of interest" description="Disordered" evidence="3">
    <location>
        <begin position="402"/>
        <end position="445"/>
    </location>
</feature>
<name>A0A9J6GCX9_HAELO</name>
<keyword evidence="6" id="KW-1185">Reference proteome</keyword>
<evidence type="ECO:0000259" key="4">
    <source>
        <dbReference type="PROSITE" id="PS51253"/>
    </source>
</evidence>
<dbReference type="GO" id="GO:0005634">
    <property type="term" value="C:nucleus"/>
    <property type="evidence" value="ECO:0007669"/>
    <property type="project" value="UniProtKB-SubCell"/>
</dbReference>
<feature type="compositionally biased region" description="Acidic residues" evidence="3">
    <location>
        <begin position="534"/>
        <end position="544"/>
    </location>
</feature>
<gene>
    <name evidence="5" type="ORF">HPB48_019264</name>
</gene>
<evidence type="ECO:0000313" key="5">
    <source>
        <dbReference type="EMBL" id="KAH9372939.1"/>
    </source>
</evidence>
<feature type="compositionally biased region" description="Basic residues" evidence="3">
    <location>
        <begin position="402"/>
        <end position="411"/>
    </location>
</feature>